<dbReference type="Gene3D" id="3.80.10.10">
    <property type="entry name" value="Ribonuclease Inhibitor"/>
    <property type="match status" value="1"/>
</dbReference>
<accession>A0A3Q1JPA4</accession>
<dbReference type="Ensembl" id="ENSATET00000033045.3">
    <property type="protein sequence ID" value="ENSATEP00000032569.3"/>
    <property type="gene ID" value="ENSATEG00000022432.3"/>
</dbReference>
<reference evidence="5" key="2">
    <citation type="submission" date="2025-05" db="UniProtKB">
        <authorList>
            <consortium name="Ensembl"/>
        </authorList>
    </citation>
    <scope>IDENTIFICATION</scope>
</reference>
<evidence type="ECO:0000256" key="1">
    <source>
        <dbReference type="ARBA" id="ARBA00022614"/>
    </source>
</evidence>
<dbReference type="RefSeq" id="XP_033182246.1">
    <property type="nucleotide sequence ID" value="XM_033326355.1"/>
</dbReference>
<dbReference type="Ensembl" id="ENSATET00000075006.1">
    <property type="protein sequence ID" value="ENSATEP00000073623.1"/>
    <property type="gene ID" value="ENSATEG00000022432.3"/>
</dbReference>
<dbReference type="SUPFAM" id="SSF52058">
    <property type="entry name" value="L domain-like"/>
    <property type="match status" value="1"/>
</dbReference>
<dbReference type="STRING" id="64144.ENSATEP00000032569"/>
<dbReference type="RefSeq" id="XP_033182244.1">
    <property type="nucleotide sequence ID" value="XM_033326353.1"/>
</dbReference>
<dbReference type="AlphaFoldDB" id="A0A3Q1JPA4"/>
<dbReference type="CTD" id="101885955"/>
<dbReference type="RefSeq" id="XP_033182245.1">
    <property type="nucleotide sequence ID" value="XM_033326354.1"/>
</dbReference>
<evidence type="ECO:0000256" key="3">
    <source>
        <dbReference type="SAM" id="MobiDB-lite"/>
    </source>
</evidence>
<keyword evidence="6" id="KW-1185">Reference proteome</keyword>
<dbReference type="SMART" id="SM00369">
    <property type="entry name" value="LRR_TYP"/>
    <property type="match status" value="5"/>
</dbReference>
<dbReference type="InterPro" id="IPR003591">
    <property type="entry name" value="Leu-rich_rpt_typical-subtyp"/>
</dbReference>
<name>A0A3Q1JPA4_ANATE</name>
<dbReference type="Proteomes" id="UP000265040">
    <property type="component" value="Chromosome 15"/>
</dbReference>
<evidence type="ECO:0000256" key="2">
    <source>
        <dbReference type="ARBA" id="ARBA00022737"/>
    </source>
</evidence>
<sequence length="285" mass="31368">MPKGKAAKGTKVTLKIAKKAVRMTPDGRRRLTLSNMGIIIFPKCIFKLTNVDELDLSRNQIQKLPDNIGNFSSLRWLDLHSNKLESVPESIGNLVGLTHLNLANNRLTSAGLPDTLGLLTSLKSLNLGMNQLDSLPTTMMALDSLQELGLFDNLFINLPEFLKVLCNLTKVNMKQNPLSYIQGDGEGMLDDKCDPEEGVYLVHESSLCRTCLKRCKDQGERLKRGGGKGGTRGGGGGDAFEEKRIRTYPGLIAPNSVATVSQDVWRIRKVEHGAADIIFTNYKTN</sequence>
<dbReference type="PROSITE" id="PS51450">
    <property type="entry name" value="LRR"/>
    <property type="match status" value="1"/>
</dbReference>
<dbReference type="RefSeq" id="XP_033182248.1">
    <property type="nucleotide sequence ID" value="XM_033326357.1"/>
</dbReference>
<dbReference type="PANTHER" id="PTHR48051">
    <property type="match status" value="1"/>
</dbReference>
<keyword evidence="2" id="KW-0677">Repeat</keyword>
<dbReference type="InParanoid" id="A0A3Q1JPA4"/>
<dbReference type="InterPro" id="IPR050216">
    <property type="entry name" value="LRR_domain-containing"/>
</dbReference>
<dbReference type="RefSeq" id="XP_033182247.1">
    <property type="nucleotide sequence ID" value="XM_033326356.1"/>
</dbReference>
<dbReference type="Pfam" id="PF23598">
    <property type="entry name" value="LRR_14"/>
    <property type="match status" value="1"/>
</dbReference>
<dbReference type="GeneID" id="113159070"/>
<dbReference type="GO" id="GO:0005737">
    <property type="term" value="C:cytoplasm"/>
    <property type="evidence" value="ECO:0007669"/>
    <property type="project" value="TreeGrafter"/>
</dbReference>
<evidence type="ECO:0000313" key="6">
    <source>
        <dbReference type="Proteomes" id="UP000265040"/>
    </source>
</evidence>
<proteinExistence type="predicted"/>
<reference evidence="5 6" key="1">
    <citation type="submission" date="2021-04" db="EMBL/GenBank/DDBJ databases">
        <authorList>
            <consortium name="Wellcome Sanger Institute Data Sharing"/>
        </authorList>
    </citation>
    <scope>NUCLEOTIDE SEQUENCE [LARGE SCALE GENOMIC DNA]</scope>
</reference>
<dbReference type="PANTHER" id="PTHR48051:SF42">
    <property type="entry name" value="LEUCINE-RICH REPEAT-CONTAINING PROTEIN 18-LIKE"/>
    <property type="match status" value="1"/>
</dbReference>
<dbReference type="GeneTree" id="ENSGT00940000156026"/>
<evidence type="ECO:0000259" key="4">
    <source>
        <dbReference type="Pfam" id="PF23598"/>
    </source>
</evidence>
<feature type="compositionally biased region" description="Gly residues" evidence="3">
    <location>
        <begin position="227"/>
        <end position="238"/>
    </location>
</feature>
<feature type="region of interest" description="Disordered" evidence="3">
    <location>
        <begin position="221"/>
        <end position="240"/>
    </location>
</feature>
<evidence type="ECO:0000313" key="5">
    <source>
        <dbReference type="Ensembl" id="ENSATEP00000032569.3"/>
    </source>
</evidence>
<feature type="domain" description="Disease resistance R13L4/SHOC-2-like LRR" evidence="4">
    <location>
        <begin position="67"/>
        <end position="171"/>
    </location>
</feature>
<dbReference type="SMART" id="SM00364">
    <property type="entry name" value="LRR_BAC"/>
    <property type="match status" value="5"/>
</dbReference>
<organism evidence="5 6">
    <name type="scientific">Anabas testudineus</name>
    <name type="common">Climbing perch</name>
    <name type="synonym">Anthias testudineus</name>
    <dbReference type="NCBI Taxonomy" id="64144"/>
    <lineage>
        <taxon>Eukaryota</taxon>
        <taxon>Metazoa</taxon>
        <taxon>Chordata</taxon>
        <taxon>Craniata</taxon>
        <taxon>Vertebrata</taxon>
        <taxon>Euteleostomi</taxon>
        <taxon>Actinopterygii</taxon>
        <taxon>Neopterygii</taxon>
        <taxon>Teleostei</taxon>
        <taxon>Neoteleostei</taxon>
        <taxon>Acanthomorphata</taxon>
        <taxon>Anabantaria</taxon>
        <taxon>Anabantiformes</taxon>
        <taxon>Anabantoidei</taxon>
        <taxon>Anabantidae</taxon>
        <taxon>Anabas</taxon>
    </lineage>
</organism>
<keyword evidence="1" id="KW-0433">Leucine-rich repeat</keyword>
<dbReference type="InterPro" id="IPR001611">
    <property type="entry name" value="Leu-rich_rpt"/>
</dbReference>
<dbReference type="InterPro" id="IPR055414">
    <property type="entry name" value="LRR_R13L4/SHOC2-like"/>
</dbReference>
<dbReference type="InterPro" id="IPR032675">
    <property type="entry name" value="LRR_dom_sf"/>
</dbReference>
<protein>
    <recommendedName>
        <fullName evidence="4">Disease resistance R13L4/SHOC-2-like LRR domain-containing protein</fullName>
    </recommendedName>
</protein>